<dbReference type="RefSeq" id="WP_152756739.1">
    <property type="nucleotide sequence ID" value="NZ_WHNP01000006.1"/>
</dbReference>
<comment type="caution">
    <text evidence="1">The sequence shown here is derived from an EMBL/GenBank/DDBJ whole genome shotgun (WGS) entry which is preliminary data.</text>
</comment>
<protein>
    <recommendedName>
        <fullName evidence="3">Lipase (Class 3)</fullName>
    </recommendedName>
</protein>
<dbReference type="AlphaFoldDB" id="A0A7X1TF18"/>
<proteinExistence type="predicted"/>
<dbReference type="InterPro" id="IPR029058">
    <property type="entry name" value="AB_hydrolase_fold"/>
</dbReference>
<name>A0A7X1TF18_9BURK</name>
<reference evidence="1 2" key="1">
    <citation type="submission" date="2019-10" db="EMBL/GenBank/DDBJ databases">
        <title>Paraburkholderia sp. isolated from nodules of Mimosa pudica from Brazilian Atlantic Forest soils.</title>
        <authorList>
            <person name="Paulitsch F."/>
            <person name="Hungria M."/>
            <person name="Dall'Agnol R."/>
        </authorList>
    </citation>
    <scope>NUCLEOTIDE SEQUENCE [LARGE SCALE GENOMIC DNA]</scope>
    <source>
        <strain evidence="1 2">CNPSo 3157</strain>
    </source>
</reference>
<dbReference type="Proteomes" id="UP000484381">
    <property type="component" value="Unassembled WGS sequence"/>
</dbReference>
<organism evidence="1 2">
    <name type="scientific">Paraburkholderia franconis</name>
    <dbReference type="NCBI Taxonomy" id="2654983"/>
    <lineage>
        <taxon>Bacteria</taxon>
        <taxon>Pseudomonadati</taxon>
        <taxon>Pseudomonadota</taxon>
        <taxon>Betaproteobacteria</taxon>
        <taxon>Burkholderiales</taxon>
        <taxon>Burkholderiaceae</taxon>
        <taxon>Paraburkholderia</taxon>
    </lineage>
</organism>
<sequence length="243" mass="26151">MDWQALVLACRRANASYIENDDASKRAFEALGDVWVSQLQDDSHQAVLSVDSSGATWLSISGTRSSDGQLADVWRDVQLAPVEINGGHVTQGAASGMQNVFDWALSTAPSGAALNLTGHSLGAVSVSVAPAYVPAGRIGKIFSVAAPKFIAADFFTSHAAVFQRLTACVNSADGWASWPWFDRRWQYRAPVQTVWLKNDQGAFQMLDDGNKWPGGWRFSDHDIDSYQARLASISAMSSAPGVA</sequence>
<evidence type="ECO:0000313" key="1">
    <source>
        <dbReference type="EMBL" id="MPW16888.1"/>
    </source>
</evidence>
<accession>A0A7X1TF18</accession>
<keyword evidence="2" id="KW-1185">Reference proteome</keyword>
<dbReference type="SUPFAM" id="SSF53474">
    <property type="entry name" value="alpha/beta-Hydrolases"/>
    <property type="match status" value="1"/>
</dbReference>
<dbReference type="Gene3D" id="3.40.50.1820">
    <property type="entry name" value="alpha/beta hydrolase"/>
    <property type="match status" value="1"/>
</dbReference>
<evidence type="ECO:0008006" key="3">
    <source>
        <dbReference type="Google" id="ProtNLM"/>
    </source>
</evidence>
<gene>
    <name evidence="1" type="ORF">GCT13_08070</name>
</gene>
<evidence type="ECO:0000313" key="2">
    <source>
        <dbReference type="Proteomes" id="UP000484381"/>
    </source>
</evidence>
<dbReference type="EMBL" id="WHNP01000006">
    <property type="protein sequence ID" value="MPW16888.1"/>
    <property type="molecule type" value="Genomic_DNA"/>
</dbReference>